<proteinExistence type="predicted"/>
<gene>
    <name evidence="1" type="ORF">E2C01_018578</name>
</gene>
<keyword evidence="2" id="KW-1185">Reference proteome</keyword>
<evidence type="ECO:0000313" key="2">
    <source>
        <dbReference type="Proteomes" id="UP000324222"/>
    </source>
</evidence>
<dbReference type="Proteomes" id="UP000324222">
    <property type="component" value="Unassembled WGS sequence"/>
</dbReference>
<dbReference type="EMBL" id="VSRR010001467">
    <property type="protein sequence ID" value="MPC25462.1"/>
    <property type="molecule type" value="Genomic_DNA"/>
</dbReference>
<accession>A0A5B7DUV6</accession>
<dbReference type="AlphaFoldDB" id="A0A5B7DUV6"/>
<comment type="caution">
    <text evidence="1">The sequence shown here is derived from an EMBL/GenBank/DDBJ whole genome shotgun (WGS) entry which is preliminary data.</text>
</comment>
<reference evidence="1 2" key="1">
    <citation type="submission" date="2019-05" db="EMBL/GenBank/DDBJ databases">
        <title>Another draft genome of Portunus trituberculatus and its Hox gene families provides insights of decapod evolution.</title>
        <authorList>
            <person name="Jeong J.-H."/>
            <person name="Song I."/>
            <person name="Kim S."/>
            <person name="Choi T."/>
            <person name="Kim D."/>
            <person name="Ryu S."/>
            <person name="Kim W."/>
        </authorList>
    </citation>
    <scope>NUCLEOTIDE SEQUENCE [LARGE SCALE GENOMIC DNA]</scope>
    <source>
        <tissue evidence="1">Muscle</tissue>
    </source>
</reference>
<sequence length="38" mass="4527">MILDRNIKCMRFSTQKWISDTETVIISRKNSIIPTHIH</sequence>
<name>A0A5B7DUV6_PORTR</name>
<protein>
    <submittedName>
        <fullName evidence="1">Uncharacterized protein</fullName>
    </submittedName>
</protein>
<organism evidence="1 2">
    <name type="scientific">Portunus trituberculatus</name>
    <name type="common">Swimming crab</name>
    <name type="synonym">Neptunus trituberculatus</name>
    <dbReference type="NCBI Taxonomy" id="210409"/>
    <lineage>
        <taxon>Eukaryota</taxon>
        <taxon>Metazoa</taxon>
        <taxon>Ecdysozoa</taxon>
        <taxon>Arthropoda</taxon>
        <taxon>Crustacea</taxon>
        <taxon>Multicrustacea</taxon>
        <taxon>Malacostraca</taxon>
        <taxon>Eumalacostraca</taxon>
        <taxon>Eucarida</taxon>
        <taxon>Decapoda</taxon>
        <taxon>Pleocyemata</taxon>
        <taxon>Brachyura</taxon>
        <taxon>Eubrachyura</taxon>
        <taxon>Portunoidea</taxon>
        <taxon>Portunidae</taxon>
        <taxon>Portuninae</taxon>
        <taxon>Portunus</taxon>
    </lineage>
</organism>
<evidence type="ECO:0000313" key="1">
    <source>
        <dbReference type="EMBL" id="MPC25462.1"/>
    </source>
</evidence>